<gene>
    <name evidence="2" type="ORF">L211DRAFT_833516</name>
</gene>
<evidence type="ECO:0000313" key="3">
    <source>
        <dbReference type="Proteomes" id="UP000267821"/>
    </source>
</evidence>
<name>A0A3N4M043_9PEZI</name>
<feature type="region of interest" description="Disordered" evidence="1">
    <location>
        <begin position="75"/>
        <end position="110"/>
    </location>
</feature>
<evidence type="ECO:0000313" key="2">
    <source>
        <dbReference type="EMBL" id="RPB28544.1"/>
    </source>
</evidence>
<dbReference type="AlphaFoldDB" id="A0A3N4M043"/>
<proteinExistence type="predicted"/>
<evidence type="ECO:0000256" key="1">
    <source>
        <dbReference type="SAM" id="MobiDB-lite"/>
    </source>
</evidence>
<dbReference type="Proteomes" id="UP000267821">
    <property type="component" value="Unassembled WGS sequence"/>
</dbReference>
<protein>
    <submittedName>
        <fullName evidence="2">Uncharacterized protein</fullName>
    </submittedName>
</protein>
<organism evidence="2 3">
    <name type="scientific">Terfezia boudieri ATCC MYA-4762</name>
    <dbReference type="NCBI Taxonomy" id="1051890"/>
    <lineage>
        <taxon>Eukaryota</taxon>
        <taxon>Fungi</taxon>
        <taxon>Dikarya</taxon>
        <taxon>Ascomycota</taxon>
        <taxon>Pezizomycotina</taxon>
        <taxon>Pezizomycetes</taxon>
        <taxon>Pezizales</taxon>
        <taxon>Pezizaceae</taxon>
        <taxon>Terfezia</taxon>
    </lineage>
</organism>
<accession>A0A3N4M043</accession>
<sequence>MSANTPAAREIHNHLSQCCPEGIYNNSSFSLMYLQKVLCQSPLQMLQKWLELFHLLSYQRTSNLSALAERTQVGLLDNNNNPEDDPEKTPIDLELFPTTPRPASGRYRLR</sequence>
<dbReference type="EMBL" id="ML121529">
    <property type="protein sequence ID" value="RPB28544.1"/>
    <property type="molecule type" value="Genomic_DNA"/>
</dbReference>
<reference evidence="2 3" key="1">
    <citation type="journal article" date="2018" name="Nat. Ecol. Evol.">
        <title>Pezizomycetes genomes reveal the molecular basis of ectomycorrhizal truffle lifestyle.</title>
        <authorList>
            <person name="Murat C."/>
            <person name="Payen T."/>
            <person name="Noel B."/>
            <person name="Kuo A."/>
            <person name="Morin E."/>
            <person name="Chen J."/>
            <person name="Kohler A."/>
            <person name="Krizsan K."/>
            <person name="Balestrini R."/>
            <person name="Da Silva C."/>
            <person name="Montanini B."/>
            <person name="Hainaut M."/>
            <person name="Levati E."/>
            <person name="Barry K.W."/>
            <person name="Belfiori B."/>
            <person name="Cichocki N."/>
            <person name="Clum A."/>
            <person name="Dockter R.B."/>
            <person name="Fauchery L."/>
            <person name="Guy J."/>
            <person name="Iotti M."/>
            <person name="Le Tacon F."/>
            <person name="Lindquist E.A."/>
            <person name="Lipzen A."/>
            <person name="Malagnac F."/>
            <person name="Mello A."/>
            <person name="Molinier V."/>
            <person name="Miyauchi S."/>
            <person name="Poulain J."/>
            <person name="Riccioni C."/>
            <person name="Rubini A."/>
            <person name="Sitrit Y."/>
            <person name="Splivallo R."/>
            <person name="Traeger S."/>
            <person name="Wang M."/>
            <person name="Zifcakova L."/>
            <person name="Wipf D."/>
            <person name="Zambonelli A."/>
            <person name="Paolocci F."/>
            <person name="Nowrousian M."/>
            <person name="Ottonello S."/>
            <person name="Baldrian P."/>
            <person name="Spatafora J.W."/>
            <person name="Henrissat B."/>
            <person name="Nagy L.G."/>
            <person name="Aury J.M."/>
            <person name="Wincker P."/>
            <person name="Grigoriev I.V."/>
            <person name="Bonfante P."/>
            <person name="Martin F.M."/>
        </authorList>
    </citation>
    <scope>NUCLEOTIDE SEQUENCE [LARGE SCALE GENOMIC DNA]</scope>
    <source>
        <strain evidence="2 3">ATCC MYA-4762</strain>
    </source>
</reference>
<keyword evidence="3" id="KW-1185">Reference proteome</keyword>
<dbReference type="InParanoid" id="A0A3N4M043"/>